<proteinExistence type="predicted"/>
<sequence length="169" mass="18508">MPLPSCPQFRPWDTFNWRHITRPAAVLAIHHLAVACTRHGGSIDDEDADTNPPCHTDKNSHNIRATPMHKTCPGMTPRLASTCCITNPPHLECLTLADVHHDTPPKPGPLPVKNPYPWVQALSPQLIILRVAMGHAVTPESLRGPLPETLSLAQVATTQIQPTLMVMKA</sequence>
<keyword evidence="2" id="KW-1185">Reference proteome</keyword>
<organism evidence="1 2">
    <name type="scientific">Cyclocybe aegerita</name>
    <name type="common">Black poplar mushroom</name>
    <name type="synonym">Agrocybe aegerita</name>
    <dbReference type="NCBI Taxonomy" id="1973307"/>
    <lineage>
        <taxon>Eukaryota</taxon>
        <taxon>Fungi</taxon>
        <taxon>Dikarya</taxon>
        <taxon>Basidiomycota</taxon>
        <taxon>Agaricomycotina</taxon>
        <taxon>Agaricomycetes</taxon>
        <taxon>Agaricomycetidae</taxon>
        <taxon>Agaricales</taxon>
        <taxon>Agaricineae</taxon>
        <taxon>Bolbitiaceae</taxon>
        <taxon>Cyclocybe</taxon>
    </lineage>
</organism>
<name>A0A8S0XNK8_CYCAE</name>
<accession>A0A8S0XNK8</accession>
<evidence type="ECO:0000313" key="2">
    <source>
        <dbReference type="Proteomes" id="UP000467700"/>
    </source>
</evidence>
<reference evidence="1 2" key="1">
    <citation type="submission" date="2020-01" db="EMBL/GenBank/DDBJ databases">
        <authorList>
            <person name="Gupta K D."/>
        </authorList>
    </citation>
    <scope>NUCLEOTIDE SEQUENCE [LARGE SCALE GENOMIC DNA]</scope>
</reference>
<comment type="caution">
    <text evidence="1">The sequence shown here is derived from an EMBL/GenBank/DDBJ whole genome shotgun (WGS) entry which is preliminary data.</text>
</comment>
<dbReference type="EMBL" id="CACVBS010000032">
    <property type="protein sequence ID" value="CAA7261197.1"/>
    <property type="molecule type" value="Genomic_DNA"/>
</dbReference>
<gene>
    <name evidence="1" type="ORF">AAE3_LOCUS3385</name>
</gene>
<dbReference type="AlphaFoldDB" id="A0A8S0XNK8"/>
<protein>
    <submittedName>
        <fullName evidence="1">Uncharacterized protein</fullName>
    </submittedName>
</protein>
<dbReference type="Proteomes" id="UP000467700">
    <property type="component" value="Unassembled WGS sequence"/>
</dbReference>
<evidence type="ECO:0000313" key="1">
    <source>
        <dbReference type="EMBL" id="CAA7261197.1"/>
    </source>
</evidence>